<evidence type="ECO:0000259" key="2">
    <source>
        <dbReference type="PROSITE" id="PS51518"/>
    </source>
</evidence>
<protein>
    <recommendedName>
        <fullName evidence="2">SGF29 C-terminal domain-containing protein</fullName>
    </recommendedName>
</protein>
<feature type="non-terminal residue" evidence="3">
    <location>
        <position position="817"/>
    </location>
</feature>
<feature type="domain" description="SGF29 C-terminal" evidence="2">
    <location>
        <begin position="284"/>
        <end position="432"/>
    </location>
</feature>
<dbReference type="AlphaFoldDB" id="F0YPN0"/>
<dbReference type="InterPro" id="IPR010750">
    <property type="entry name" value="SGF29_tudor-like_dom"/>
</dbReference>
<feature type="compositionally biased region" description="Low complexity" evidence="1">
    <location>
        <begin position="452"/>
        <end position="461"/>
    </location>
</feature>
<dbReference type="KEGG" id="aaf:AURANDRAFT_68438"/>
<evidence type="ECO:0000256" key="1">
    <source>
        <dbReference type="SAM" id="MobiDB-lite"/>
    </source>
</evidence>
<name>F0YPN0_AURAN</name>
<proteinExistence type="predicted"/>
<dbReference type="InParanoid" id="F0YPN0"/>
<dbReference type="EMBL" id="GL833250">
    <property type="protein sequence ID" value="EGB02929.1"/>
    <property type="molecule type" value="Genomic_DNA"/>
</dbReference>
<dbReference type="GeneID" id="20226798"/>
<dbReference type="Proteomes" id="UP000002729">
    <property type="component" value="Unassembled WGS sequence"/>
</dbReference>
<organism evidence="4">
    <name type="scientific">Aureococcus anophagefferens</name>
    <name type="common">Harmful bloom alga</name>
    <dbReference type="NCBI Taxonomy" id="44056"/>
    <lineage>
        <taxon>Eukaryota</taxon>
        <taxon>Sar</taxon>
        <taxon>Stramenopiles</taxon>
        <taxon>Ochrophyta</taxon>
        <taxon>Pelagophyceae</taxon>
        <taxon>Pelagomonadales</taxon>
        <taxon>Pelagomonadaceae</taxon>
        <taxon>Aureococcus</taxon>
    </lineage>
</organism>
<evidence type="ECO:0000313" key="3">
    <source>
        <dbReference type="EMBL" id="EGB02929.1"/>
    </source>
</evidence>
<gene>
    <name evidence="3" type="ORF">AURANDRAFT_68438</name>
</gene>
<sequence>MDGPVTTRTATSNLAGAVLLTLDKGGVFVRDPGSSGTFCRVSFIPRARRLDLTCVVAPRQTTRQTTTNAPETDTYSFKFEHMIGMTFHAPDKVMASSFSKGVVEISIVMLVPYGPNPAPAPSELVILRLKLLRTGRRDYDYLRSLAVSLATMTSLKHIISESSLPPQTAPTSRGRLLTAVYRLFTSSEPTEPFPLTTPLTVADQFSFGRLGPGWASCDRRDVTEVEGLARLAAGVSVYEEDRGADVSPVGTVRDTWLETNGAASEQELTEKQISRAFAEHLEHVPANLAKGVKVCARLPQSLVPDAIDDDESCFFEMRFIEYQEGGKIVVVEDMSTATARRKPISISSTDVFVPPMEKGGSGVRFVNGESVLARWDDDKATAYYSATVVEAADGDGKRLYVQFQNDLDDEGMPKKRAIDARKIVRDVDLGKRATPVDPSDDDEVSDAAAAAALAAGDAQQGDFGGEDDGFVLDLGAPDGDDDGDDDKAMEETAGDDLPDGAWSPARRPRQPSGAPIYWRTMGRADSYEPLAGSRSRMDRILAMAAVSTALCGAAYLSVGFVNGRSPRWIDALGDAAFEADAGGHAMLTKRAAWAHLQETSYDVTCSGVTYAYCGMATCRLNGDGATASCGCKRERDAEGRLFLHANSAYLVYSETVRRALYEDVVEGRRHRFRERLCAAVADGSLWSDAGFNATRCGGYYPHHGRTGDGTYSQRVDMLDLIMEREKAHASRSADTTTTNAPETDTYSFKFEHMIGMTFHAPDKVMASSFSKGVVEISIVMLVPYGPNPAPAPSELVILRLKLLRTGRRDYDYLRSLA</sequence>
<dbReference type="RefSeq" id="XP_009042371.1">
    <property type="nucleotide sequence ID" value="XM_009044123.1"/>
</dbReference>
<dbReference type="PROSITE" id="PS51518">
    <property type="entry name" value="SGF29_C"/>
    <property type="match status" value="1"/>
</dbReference>
<keyword evidence="4" id="KW-1185">Reference proteome</keyword>
<reference evidence="3 4" key="1">
    <citation type="journal article" date="2011" name="Proc. Natl. Acad. Sci. U.S.A.">
        <title>Niche of harmful alga Aureococcus anophagefferens revealed through ecogenomics.</title>
        <authorList>
            <person name="Gobler C.J."/>
            <person name="Berry D.L."/>
            <person name="Dyhrman S.T."/>
            <person name="Wilhelm S.W."/>
            <person name="Salamov A."/>
            <person name="Lobanov A.V."/>
            <person name="Zhang Y."/>
            <person name="Collier J.L."/>
            <person name="Wurch L.L."/>
            <person name="Kustka A.B."/>
            <person name="Dill B.D."/>
            <person name="Shah M."/>
            <person name="VerBerkmoes N.C."/>
            <person name="Kuo A."/>
            <person name="Terry A."/>
            <person name="Pangilinan J."/>
            <person name="Lindquist E.A."/>
            <person name="Lucas S."/>
            <person name="Paulsen I.T."/>
            <person name="Hattenrath-Lehmann T.K."/>
            <person name="Talmage S.C."/>
            <person name="Walker E.A."/>
            <person name="Koch F."/>
            <person name="Burson A.M."/>
            <person name="Marcoval M.A."/>
            <person name="Tang Y.Z."/>
            <person name="Lecleir G.R."/>
            <person name="Coyne K.J."/>
            <person name="Berg G.M."/>
            <person name="Bertrand E.M."/>
            <person name="Saito M.A."/>
            <person name="Gladyshev V.N."/>
            <person name="Grigoriev I.V."/>
        </authorList>
    </citation>
    <scope>NUCLEOTIDE SEQUENCE [LARGE SCALE GENOMIC DNA]</scope>
    <source>
        <strain evidence="4">CCMP 1984</strain>
    </source>
</reference>
<feature type="compositionally biased region" description="Acidic residues" evidence="1">
    <location>
        <begin position="478"/>
        <end position="498"/>
    </location>
</feature>
<accession>F0YPN0</accession>
<feature type="region of interest" description="Disordered" evidence="1">
    <location>
        <begin position="452"/>
        <end position="516"/>
    </location>
</feature>
<evidence type="ECO:0000313" key="4">
    <source>
        <dbReference type="Proteomes" id="UP000002729"/>
    </source>
</evidence>